<dbReference type="SUPFAM" id="SSF63829">
    <property type="entry name" value="Calcium-dependent phosphotriesterase"/>
    <property type="match status" value="1"/>
</dbReference>
<evidence type="ECO:0000313" key="18">
    <source>
        <dbReference type="EnsemblMetazoa" id="G2218.1:cds"/>
    </source>
</evidence>
<evidence type="ECO:0000256" key="6">
    <source>
        <dbReference type="ARBA" id="ARBA00008853"/>
    </source>
</evidence>
<reference evidence="18" key="2">
    <citation type="submission" date="2022-08" db="UniProtKB">
        <authorList>
            <consortium name="EnsemblMetazoa"/>
        </authorList>
    </citation>
    <scope>IDENTIFICATION</scope>
    <source>
        <strain evidence="18">05x7-T-G4-1.051#20</strain>
    </source>
</reference>
<dbReference type="OrthoDB" id="423498at2759"/>
<feature type="binding site" evidence="15">
    <location>
        <position position="16"/>
    </location>
    <ligand>
        <name>a divalent metal cation</name>
        <dbReference type="ChEBI" id="CHEBI:60240"/>
    </ligand>
</feature>
<keyword evidence="12" id="KW-0106">Calcium</keyword>
<dbReference type="GO" id="GO:0030234">
    <property type="term" value="F:enzyme regulator activity"/>
    <property type="evidence" value="ECO:0007669"/>
    <property type="project" value="InterPro"/>
</dbReference>
<evidence type="ECO:0000256" key="15">
    <source>
        <dbReference type="PIRSR" id="PIRSR605511-2"/>
    </source>
</evidence>
<evidence type="ECO:0000313" key="19">
    <source>
        <dbReference type="Proteomes" id="UP000005408"/>
    </source>
</evidence>
<evidence type="ECO:0000256" key="1">
    <source>
        <dbReference type="ARBA" id="ARBA00001589"/>
    </source>
</evidence>
<evidence type="ECO:0000259" key="16">
    <source>
        <dbReference type="Pfam" id="PF08450"/>
    </source>
</evidence>
<dbReference type="Gene3D" id="2.120.10.30">
    <property type="entry name" value="TolB, C-terminal domain"/>
    <property type="match status" value="1"/>
</dbReference>
<feature type="binding site" evidence="15">
    <location>
        <position position="100"/>
    </location>
    <ligand>
        <name>substrate</name>
    </ligand>
</feature>
<evidence type="ECO:0000256" key="7">
    <source>
        <dbReference type="ARBA" id="ARBA00013227"/>
    </source>
</evidence>
<dbReference type="FunFam" id="2.120.10.30:FF:000027">
    <property type="entry name" value="Regucalcin homologue"/>
    <property type="match status" value="1"/>
</dbReference>
<evidence type="ECO:0000256" key="8">
    <source>
        <dbReference type="ARBA" id="ARBA00016808"/>
    </source>
</evidence>
<comment type="subcellular location">
    <subcellularLocation>
        <location evidence="5">Cytoplasm</location>
    </subcellularLocation>
</comment>
<dbReference type="EnsemblMetazoa" id="G2218.1">
    <property type="protein sequence ID" value="G2218.1:cds"/>
    <property type="gene ID" value="G2218"/>
</dbReference>
<name>K1RCB1_MAGGI</name>
<feature type="binding site" evidence="15">
    <location>
        <position position="151"/>
    </location>
    <ligand>
        <name>a divalent metal cation</name>
        <dbReference type="ChEBI" id="CHEBI:60240"/>
    </ligand>
</feature>
<comment type="catalytic activity">
    <reaction evidence="1">
        <text>D-glucono-1,5-lactone + H2O = D-gluconate + H(+)</text>
        <dbReference type="Rhea" id="RHEA:10440"/>
        <dbReference type="ChEBI" id="CHEBI:15377"/>
        <dbReference type="ChEBI" id="CHEBI:15378"/>
        <dbReference type="ChEBI" id="CHEBI:16217"/>
        <dbReference type="ChEBI" id="CHEBI:18391"/>
        <dbReference type="EC" id="3.1.1.17"/>
    </reaction>
</comment>
<dbReference type="PRINTS" id="PR01791">
    <property type="entry name" value="REGUCALCIN"/>
</dbReference>
<feature type="domain" description="SMP-30/Gluconolactonase/LRE-like region" evidence="16">
    <location>
        <begin position="14"/>
        <end position="264"/>
    </location>
</feature>
<dbReference type="Proteomes" id="UP000005408">
    <property type="component" value="Unassembled WGS sequence"/>
</dbReference>
<organism evidence="17">
    <name type="scientific">Magallana gigas</name>
    <name type="common">Pacific oyster</name>
    <name type="synonym">Crassostrea gigas</name>
    <dbReference type="NCBI Taxonomy" id="29159"/>
    <lineage>
        <taxon>Eukaryota</taxon>
        <taxon>Metazoa</taxon>
        <taxon>Spiralia</taxon>
        <taxon>Lophotrochozoa</taxon>
        <taxon>Mollusca</taxon>
        <taxon>Bivalvia</taxon>
        <taxon>Autobranchia</taxon>
        <taxon>Pteriomorphia</taxon>
        <taxon>Ostreida</taxon>
        <taxon>Ostreoidea</taxon>
        <taxon>Ostreidae</taxon>
        <taxon>Magallana</taxon>
    </lineage>
</organism>
<feature type="active site" description="Proton donor/acceptor" evidence="14">
    <location>
        <position position="205"/>
    </location>
</feature>
<evidence type="ECO:0000256" key="14">
    <source>
        <dbReference type="PIRSR" id="PIRSR605511-1"/>
    </source>
</evidence>
<dbReference type="PANTHER" id="PTHR10907">
    <property type="entry name" value="REGUCALCIN"/>
    <property type="match status" value="1"/>
</dbReference>
<evidence type="ECO:0000256" key="3">
    <source>
        <dbReference type="ARBA" id="ARBA00001936"/>
    </source>
</evidence>
<proteinExistence type="inferred from homology"/>
<dbReference type="InterPro" id="IPR008367">
    <property type="entry name" value="Regucalcin"/>
</dbReference>
<evidence type="ECO:0000313" key="17">
    <source>
        <dbReference type="EMBL" id="EKC31746.1"/>
    </source>
</evidence>
<dbReference type="EnsemblMetazoa" id="G2218.2">
    <property type="protein sequence ID" value="G2218.2:cds"/>
    <property type="gene ID" value="G2218"/>
</dbReference>
<dbReference type="InterPro" id="IPR005511">
    <property type="entry name" value="SMP-30"/>
</dbReference>
<evidence type="ECO:0000256" key="13">
    <source>
        <dbReference type="ARBA" id="ARBA00032464"/>
    </source>
</evidence>
<dbReference type="GO" id="GO:0005509">
    <property type="term" value="F:calcium ion binding"/>
    <property type="evidence" value="ECO:0007669"/>
    <property type="project" value="InterPro"/>
</dbReference>
<dbReference type="InterPro" id="IPR011042">
    <property type="entry name" value="6-blade_b-propeller_TolB-like"/>
</dbReference>
<comment type="cofactor">
    <cofactor evidence="2">
        <name>Ca(2+)</name>
        <dbReference type="ChEBI" id="CHEBI:29108"/>
    </cofactor>
</comment>
<comment type="cofactor">
    <cofactor evidence="15">
        <name>Zn(2+)</name>
        <dbReference type="ChEBI" id="CHEBI:29105"/>
    </cofactor>
    <text evidence="15">Binds 1 divalent metal cation per subunit.</text>
</comment>
<feature type="binding site" evidence="15">
    <location>
        <position position="98"/>
    </location>
    <ligand>
        <name>substrate</name>
    </ligand>
</feature>
<dbReference type="GO" id="GO:0004341">
    <property type="term" value="F:gluconolactonase activity"/>
    <property type="evidence" value="ECO:0007669"/>
    <property type="project" value="UniProtKB-EC"/>
</dbReference>
<dbReference type="KEGG" id="crg:105336644"/>
<evidence type="ECO:0000256" key="12">
    <source>
        <dbReference type="ARBA" id="ARBA00022837"/>
    </source>
</evidence>
<evidence type="ECO:0000256" key="10">
    <source>
        <dbReference type="ARBA" id="ARBA00022723"/>
    </source>
</evidence>
<comment type="cofactor">
    <cofactor evidence="4">
        <name>Mg(2+)</name>
        <dbReference type="ChEBI" id="CHEBI:18420"/>
    </cofactor>
</comment>
<dbReference type="HOGENOM" id="CLU_036110_3_2_1"/>
<evidence type="ECO:0000256" key="5">
    <source>
        <dbReference type="ARBA" id="ARBA00004496"/>
    </source>
</evidence>
<keyword evidence="11" id="KW-0378">Hydrolase</keyword>
<gene>
    <name evidence="17" type="ORF">CGI_10015435</name>
</gene>
<evidence type="ECO:0000256" key="4">
    <source>
        <dbReference type="ARBA" id="ARBA00001946"/>
    </source>
</evidence>
<keyword evidence="10 15" id="KW-0479">Metal-binding</keyword>
<dbReference type="AlphaFoldDB" id="K1RCB1"/>
<accession>K1RCB1</accession>
<keyword evidence="9" id="KW-0963">Cytoplasm</keyword>
<dbReference type="InterPro" id="IPR013658">
    <property type="entry name" value="SGL"/>
</dbReference>
<evidence type="ECO:0000256" key="11">
    <source>
        <dbReference type="ARBA" id="ARBA00022801"/>
    </source>
</evidence>
<evidence type="ECO:0000256" key="9">
    <source>
        <dbReference type="ARBA" id="ARBA00022490"/>
    </source>
</evidence>
<dbReference type="OMA" id="YHAVWGS"/>
<protein>
    <recommendedName>
        <fullName evidence="8">Regucalcin</fullName>
        <ecNumber evidence="7">3.1.1.17</ecNumber>
    </recommendedName>
    <alternativeName>
        <fullName evidence="13">Gluconolactonase</fullName>
    </alternativeName>
</protein>
<reference evidence="17" key="1">
    <citation type="journal article" date="2012" name="Nature">
        <title>The oyster genome reveals stress adaptation and complexity of shell formation.</title>
        <authorList>
            <person name="Zhang G."/>
            <person name="Fang X."/>
            <person name="Guo X."/>
            <person name="Li L."/>
            <person name="Luo R."/>
            <person name="Xu F."/>
            <person name="Yang P."/>
            <person name="Zhang L."/>
            <person name="Wang X."/>
            <person name="Qi H."/>
            <person name="Xiong Z."/>
            <person name="Que H."/>
            <person name="Xie Y."/>
            <person name="Holland P.W."/>
            <person name="Paps J."/>
            <person name="Zhu Y."/>
            <person name="Wu F."/>
            <person name="Chen Y."/>
            <person name="Wang J."/>
            <person name="Peng C."/>
            <person name="Meng J."/>
            <person name="Yang L."/>
            <person name="Liu J."/>
            <person name="Wen B."/>
            <person name="Zhang N."/>
            <person name="Huang Z."/>
            <person name="Zhu Q."/>
            <person name="Feng Y."/>
            <person name="Mount A."/>
            <person name="Hedgecock D."/>
            <person name="Xu Z."/>
            <person name="Liu Y."/>
            <person name="Domazet-Loso T."/>
            <person name="Du Y."/>
            <person name="Sun X."/>
            <person name="Zhang S."/>
            <person name="Liu B."/>
            <person name="Cheng P."/>
            <person name="Jiang X."/>
            <person name="Li J."/>
            <person name="Fan D."/>
            <person name="Wang W."/>
            <person name="Fu W."/>
            <person name="Wang T."/>
            <person name="Wang B."/>
            <person name="Zhang J."/>
            <person name="Peng Z."/>
            <person name="Li Y."/>
            <person name="Li N."/>
            <person name="Wang J."/>
            <person name="Chen M."/>
            <person name="He Y."/>
            <person name="Tan F."/>
            <person name="Song X."/>
            <person name="Zheng Q."/>
            <person name="Huang R."/>
            <person name="Yang H."/>
            <person name="Du X."/>
            <person name="Chen L."/>
            <person name="Yang M."/>
            <person name="Gaffney P.M."/>
            <person name="Wang S."/>
            <person name="Luo L."/>
            <person name="She Z."/>
            <person name="Ming Y."/>
            <person name="Huang W."/>
            <person name="Zhang S."/>
            <person name="Huang B."/>
            <person name="Zhang Y."/>
            <person name="Qu T."/>
            <person name="Ni P."/>
            <person name="Miao G."/>
            <person name="Wang J."/>
            <person name="Wang Q."/>
            <person name="Steinberg C.E."/>
            <person name="Wang H."/>
            <person name="Li N."/>
            <person name="Qian L."/>
            <person name="Zhang G."/>
            <person name="Li Y."/>
            <person name="Yang H."/>
            <person name="Liu X."/>
            <person name="Wang J."/>
            <person name="Yin Y."/>
            <person name="Wang J."/>
        </authorList>
    </citation>
    <scope>NUCLEOTIDE SEQUENCE [LARGE SCALE GENOMIC DNA]</scope>
    <source>
        <strain evidence="17">05x7-T-G4-1.051#20</strain>
    </source>
</reference>
<dbReference type="EC" id="3.1.1.17" evidence="7"/>
<dbReference type="GO" id="GO:0005737">
    <property type="term" value="C:cytoplasm"/>
    <property type="evidence" value="ECO:0007669"/>
    <property type="project" value="UniProtKB-SubCell"/>
</dbReference>
<keyword evidence="19" id="KW-1185">Reference proteome</keyword>
<dbReference type="Pfam" id="PF08450">
    <property type="entry name" value="SGL"/>
    <property type="match status" value="1"/>
</dbReference>
<dbReference type="PANTHER" id="PTHR10907:SF47">
    <property type="entry name" value="REGUCALCIN"/>
    <property type="match status" value="1"/>
</dbReference>
<comment type="cofactor">
    <cofactor evidence="3">
        <name>Mn(2+)</name>
        <dbReference type="ChEBI" id="CHEBI:29035"/>
    </cofactor>
</comment>
<dbReference type="FunCoup" id="K1RCB1">
    <property type="interactions" value="137"/>
</dbReference>
<dbReference type="PRINTS" id="PR01790">
    <property type="entry name" value="SMP30FAMILY"/>
</dbReference>
<comment type="similarity">
    <text evidence="6">Belongs to the SMP-30/CGR1 family.</text>
</comment>
<dbReference type="EMBL" id="JH817185">
    <property type="protein sequence ID" value="EKC31746.1"/>
    <property type="molecule type" value="Genomic_DNA"/>
</dbReference>
<sequence length="308" mass="33959">MAVECVIKNAAKSVGEGPHWDDVTNTLLYVDIQENAIRKYCPESKEHSTIQLDDTVGFVVPARKGGLIAGVGRCLVHVDGDSKKVTKLHEVDHGLQTRFNDGKCDPQGRVWAGTMGPVEPDVVNMPKIGSLYRLDLDGSLHTMVKDVGVSNGLAWTADEKSMFYIDSTPRQIYRYDFEKSTGNISNKKVIVDNAGKPINDYGFPDGMTIDTEDKLWVACFSASKVIRYDPDTGHQLQSINIPSASRITSCCFGGKNLDELYVTCSAHEVPPEEFEKYPLSGSVFRVTQLGVKGRKAHVYEGEIKALNK</sequence>
<keyword evidence="15" id="KW-0862">Zinc</keyword>
<evidence type="ECO:0000256" key="2">
    <source>
        <dbReference type="ARBA" id="ARBA00001913"/>
    </source>
</evidence>
<feature type="binding site" evidence="15">
    <location>
        <position position="205"/>
    </location>
    <ligand>
        <name>a divalent metal cation</name>
        <dbReference type="ChEBI" id="CHEBI:60240"/>
    </ligand>
</feature>
<dbReference type="GO" id="GO:0019853">
    <property type="term" value="P:L-ascorbic acid biosynthetic process"/>
    <property type="evidence" value="ECO:0007669"/>
    <property type="project" value="TreeGrafter"/>
</dbReference>
<dbReference type="EnsemblMetazoa" id="G2218.3">
    <property type="protein sequence ID" value="G2218.3:cds"/>
    <property type="gene ID" value="G2218"/>
</dbReference>